<keyword evidence="3" id="KW-1185">Reference proteome</keyword>
<comment type="caution">
    <text evidence="2">The sequence shown here is derived from an EMBL/GenBank/DDBJ whole genome shotgun (WGS) entry which is preliminary data.</text>
</comment>
<dbReference type="AlphaFoldDB" id="A0AAD4I8Y5"/>
<accession>A0AAD4I8Y5</accession>
<keyword evidence="1" id="KW-0472">Membrane</keyword>
<feature type="transmembrane region" description="Helical" evidence="1">
    <location>
        <begin position="113"/>
        <end position="138"/>
    </location>
</feature>
<sequence>MTLELDAKYVKTGVWTNLDGGPVLGRTITTDTQTGNLVVALLAILSTLGTAHLWHLIAFTIHQIRANGQEADPLFRQQQALLRTLPTPSSVVAEALKLWWAWRRKADRPFLRSLFLVLIALLFTTMTIAASVFSSLIVDTGSIEVLVDSPFCGSANLIGTAWREYANELDLNAPAYMQDCYGNGSLPVTCNAFTKPNVPLTVGSVPCPFNETMCDTEDAVSVDSGLVDVSKTFGLNLPAEDRVTFRKKIECTVLPVEGYYDVIDLKDMPIWKPDYREIFPGEQVAAIFYWPRPPLDTGESFLAYLVSSNVSGNPKVPRGGMYYRGPNNTVTPTWFPKDSFFPLSAEGPEGDVFWKPFLPNALEFEAPVNDPLYSAHKEVKKVDAATGKPFSQYLADHPIKGVGCTQHLQYCHARDGQEDYCTPFEGVPYHTFRSFDFPEANSVQRAVLQLIIKSVWLHPTVNVMTCKTTTMMSRGDFDVSGLPNDFWKQEVLGWEQEVWAAMQIQVSQHASGPQFGDPFAGEVFLKPETEGEKALCGAQRMRRSGGFVNINVFGFSFVIAFSILVAIVDITLLKFLVYLTRFRRALGPRIARWTQDGVWQLQRRAYEGEGYRNWTDLESEIPLMEKGQKLKDLPIMWRPGKSPMIQHTSSFASTNSIISQQQSVSELAAEDVVESAPVIAEQRRSWFSFVRR</sequence>
<keyword evidence="1" id="KW-1133">Transmembrane helix</keyword>
<keyword evidence="1" id="KW-0812">Transmembrane</keyword>
<evidence type="ECO:0000313" key="3">
    <source>
        <dbReference type="Proteomes" id="UP001199106"/>
    </source>
</evidence>
<evidence type="ECO:0000313" key="2">
    <source>
        <dbReference type="EMBL" id="KAG9188426.1"/>
    </source>
</evidence>
<dbReference type="Proteomes" id="UP001199106">
    <property type="component" value="Unassembled WGS sequence"/>
</dbReference>
<gene>
    <name evidence="2" type="ORF">G6011_02349</name>
</gene>
<name>A0AAD4I8Y5_9PLEO</name>
<feature type="transmembrane region" description="Helical" evidence="1">
    <location>
        <begin position="552"/>
        <end position="579"/>
    </location>
</feature>
<protein>
    <submittedName>
        <fullName evidence="2">Uncharacterized protein</fullName>
    </submittedName>
</protein>
<organism evidence="2 3">
    <name type="scientific">Alternaria panax</name>
    <dbReference type="NCBI Taxonomy" id="48097"/>
    <lineage>
        <taxon>Eukaryota</taxon>
        <taxon>Fungi</taxon>
        <taxon>Dikarya</taxon>
        <taxon>Ascomycota</taxon>
        <taxon>Pezizomycotina</taxon>
        <taxon>Dothideomycetes</taxon>
        <taxon>Pleosporomycetidae</taxon>
        <taxon>Pleosporales</taxon>
        <taxon>Pleosporineae</taxon>
        <taxon>Pleosporaceae</taxon>
        <taxon>Alternaria</taxon>
        <taxon>Alternaria sect. Panax</taxon>
    </lineage>
</organism>
<evidence type="ECO:0000256" key="1">
    <source>
        <dbReference type="SAM" id="Phobius"/>
    </source>
</evidence>
<feature type="transmembrane region" description="Helical" evidence="1">
    <location>
        <begin position="37"/>
        <end position="57"/>
    </location>
</feature>
<reference evidence="2" key="1">
    <citation type="submission" date="2021-07" db="EMBL/GenBank/DDBJ databases">
        <title>Genome Resource of American Ginseng Black Spot Pathogen Alternaria panax.</title>
        <authorList>
            <person name="Qiu C."/>
            <person name="Wang W."/>
            <person name="Liu Z."/>
        </authorList>
    </citation>
    <scope>NUCLEOTIDE SEQUENCE</scope>
    <source>
        <strain evidence="2">BNCC115425</strain>
    </source>
</reference>
<proteinExistence type="predicted"/>
<dbReference type="EMBL" id="JAANER010000006">
    <property type="protein sequence ID" value="KAG9188426.1"/>
    <property type="molecule type" value="Genomic_DNA"/>
</dbReference>